<protein>
    <recommendedName>
        <fullName evidence="3">Ciliary neurotrophic factor</fullName>
    </recommendedName>
</protein>
<dbReference type="InterPro" id="IPR000151">
    <property type="entry name" value="Ciliary_neurotrophic_fac_CNTF"/>
</dbReference>
<dbReference type="GO" id="GO:0005615">
    <property type="term" value="C:extracellular space"/>
    <property type="evidence" value="ECO:0007669"/>
    <property type="project" value="Ensembl"/>
</dbReference>
<dbReference type="eggNOG" id="ENOG502S4XX">
    <property type="taxonomic scope" value="Eukaryota"/>
</dbReference>
<dbReference type="Gene3D" id="1.20.1250.10">
    <property type="match status" value="1"/>
</dbReference>
<dbReference type="GO" id="GO:0043524">
    <property type="term" value="P:negative regulation of neuron apoptotic process"/>
    <property type="evidence" value="ECO:0007669"/>
    <property type="project" value="Ensembl"/>
</dbReference>
<dbReference type="Proteomes" id="UP000007267">
    <property type="component" value="Unassembled WGS sequence"/>
</dbReference>
<dbReference type="GO" id="GO:0010628">
    <property type="term" value="P:positive regulation of gene expression"/>
    <property type="evidence" value="ECO:0007669"/>
    <property type="project" value="Ensembl"/>
</dbReference>
<dbReference type="GO" id="GO:0048644">
    <property type="term" value="P:muscle organ morphogenesis"/>
    <property type="evidence" value="ECO:0007669"/>
    <property type="project" value="Ensembl"/>
</dbReference>
<evidence type="ECO:0000256" key="7">
    <source>
        <dbReference type="ARBA" id="ARBA00022902"/>
    </source>
</evidence>
<dbReference type="STRING" id="13735.ENSPSIP00000005940"/>
<evidence type="ECO:0000256" key="4">
    <source>
        <dbReference type="ARBA" id="ARBA00022473"/>
    </source>
</evidence>
<keyword evidence="7" id="KW-0524">Neurogenesis</keyword>
<name>K7FD30_PELSI</name>
<evidence type="ECO:0000256" key="9">
    <source>
        <dbReference type="ARBA" id="ARBA00025427"/>
    </source>
</evidence>
<evidence type="ECO:0000313" key="11">
    <source>
        <dbReference type="Proteomes" id="UP000007267"/>
    </source>
</evidence>
<gene>
    <name evidence="10" type="primary">CNTF</name>
</gene>
<evidence type="ECO:0000256" key="3">
    <source>
        <dbReference type="ARBA" id="ARBA00015150"/>
    </source>
</evidence>
<dbReference type="GO" id="GO:0046668">
    <property type="term" value="P:regulation of retinal cell programmed cell death"/>
    <property type="evidence" value="ECO:0007669"/>
    <property type="project" value="Ensembl"/>
</dbReference>
<evidence type="ECO:0000313" key="10">
    <source>
        <dbReference type="Ensembl" id="ENSPSIP00000005940.1"/>
    </source>
</evidence>
<comment type="function">
    <text evidence="9">CNTF is a survival factor for various neuronal cell types. Seems to prevent the degeneration of motor axons after axotomy.</text>
</comment>
<dbReference type="GO" id="GO:0070120">
    <property type="term" value="P:ciliary neurotrophic factor-mediated signaling pathway"/>
    <property type="evidence" value="ECO:0007669"/>
    <property type="project" value="Ensembl"/>
</dbReference>
<keyword evidence="4" id="KW-0217">Developmental protein</keyword>
<evidence type="ECO:0000256" key="5">
    <source>
        <dbReference type="ARBA" id="ARBA00022490"/>
    </source>
</evidence>
<dbReference type="InterPro" id="IPR009079">
    <property type="entry name" value="4_helix_cytokine-like_core"/>
</dbReference>
<keyword evidence="6" id="KW-0221">Differentiation</keyword>
<dbReference type="Pfam" id="PF01110">
    <property type="entry name" value="CNTF"/>
    <property type="match status" value="1"/>
</dbReference>
<comment type="similarity">
    <text evidence="2">Belongs to the CNTF family.</text>
</comment>
<dbReference type="GO" id="GO:0097696">
    <property type="term" value="P:cell surface receptor signaling pathway via STAT"/>
    <property type="evidence" value="ECO:0007669"/>
    <property type="project" value="Ensembl"/>
</dbReference>
<sequence length="192" mass="20889">MASAEQNPVTLHHHKLYNRTILLARKIHGDVASLLESYVEKQGLDRTICLDSVDGVPSAATQPEGEMTAAERLGAGLQAYRAFQALLGEVLEEQRTHLTPLDTDFHASIHSVLLQVQALARQLEELLGCDRLAWEAAGPPALGGLSLFQMKLRGLKVLQELAHWAVRTVRDLHQVATHSPGSGPARGCQVQA</sequence>
<dbReference type="PANTHER" id="PTHR15196:SF0">
    <property type="entry name" value="CILIARY NEUROTROPHIC FACTOR"/>
    <property type="match status" value="1"/>
</dbReference>
<keyword evidence="5" id="KW-0963">Cytoplasm</keyword>
<dbReference type="GO" id="GO:0005125">
    <property type="term" value="F:cytokine activity"/>
    <property type="evidence" value="ECO:0007669"/>
    <property type="project" value="TreeGrafter"/>
</dbReference>
<dbReference type="GeneTree" id="ENSGT00420000029890"/>
<dbReference type="AlphaFoldDB" id="K7FD30"/>
<accession>K7FD30</accession>
<dbReference type="PANTHER" id="PTHR15196">
    <property type="entry name" value="CILIARY NEUROTROPHIC FACTOR"/>
    <property type="match status" value="1"/>
</dbReference>
<evidence type="ECO:0000256" key="8">
    <source>
        <dbReference type="ARBA" id="ARBA00023030"/>
    </source>
</evidence>
<reference evidence="10" key="4">
    <citation type="submission" date="2025-09" db="UniProtKB">
        <authorList>
            <consortium name="Ensembl"/>
        </authorList>
    </citation>
    <scope>IDENTIFICATION</scope>
</reference>
<proteinExistence type="inferred from homology"/>
<dbReference type="GO" id="GO:0048666">
    <property type="term" value="P:neuron development"/>
    <property type="evidence" value="ECO:0007669"/>
    <property type="project" value="Ensembl"/>
</dbReference>
<dbReference type="GO" id="GO:0005737">
    <property type="term" value="C:cytoplasm"/>
    <property type="evidence" value="ECO:0007669"/>
    <property type="project" value="UniProtKB-SubCell"/>
</dbReference>
<evidence type="ECO:0000256" key="1">
    <source>
        <dbReference type="ARBA" id="ARBA00004496"/>
    </source>
</evidence>
<dbReference type="GO" id="GO:0048143">
    <property type="term" value="P:astrocyte activation"/>
    <property type="evidence" value="ECO:0007669"/>
    <property type="project" value="TreeGrafter"/>
</dbReference>
<organism evidence="10 11">
    <name type="scientific">Pelodiscus sinensis</name>
    <name type="common">Chinese softshell turtle</name>
    <name type="synonym">Trionyx sinensis</name>
    <dbReference type="NCBI Taxonomy" id="13735"/>
    <lineage>
        <taxon>Eukaryota</taxon>
        <taxon>Metazoa</taxon>
        <taxon>Chordata</taxon>
        <taxon>Craniata</taxon>
        <taxon>Vertebrata</taxon>
        <taxon>Euteleostomi</taxon>
        <taxon>Archelosauria</taxon>
        <taxon>Testudinata</taxon>
        <taxon>Testudines</taxon>
        <taxon>Cryptodira</taxon>
        <taxon>Trionychia</taxon>
        <taxon>Trionychidae</taxon>
        <taxon>Pelodiscus</taxon>
    </lineage>
</organism>
<dbReference type="GO" id="GO:0030424">
    <property type="term" value="C:axon"/>
    <property type="evidence" value="ECO:0007669"/>
    <property type="project" value="TreeGrafter"/>
</dbReference>
<dbReference type="GO" id="GO:0005138">
    <property type="term" value="F:interleukin-6 receptor binding"/>
    <property type="evidence" value="ECO:0007669"/>
    <property type="project" value="Ensembl"/>
</dbReference>
<dbReference type="HOGENOM" id="CLU_118647_0_0_1"/>
<dbReference type="GO" id="GO:0046533">
    <property type="term" value="P:negative regulation of photoreceptor cell differentiation"/>
    <property type="evidence" value="ECO:0007669"/>
    <property type="project" value="Ensembl"/>
</dbReference>
<dbReference type="Ensembl" id="ENSPSIT00000005975.1">
    <property type="protein sequence ID" value="ENSPSIP00000005940.1"/>
    <property type="gene ID" value="ENSPSIG00000005527.1"/>
</dbReference>
<reference evidence="11" key="1">
    <citation type="submission" date="2011-10" db="EMBL/GenBank/DDBJ databases">
        <authorList>
            <consortium name="Soft-shell Turtle Genome Consortium"/>
        </authorList>
    </citation>
    <scope>NUCLEOTIDE SEQUENCE [LARGE SCALE GENOMIC DNA]</scope>
    <source>
        <strain evidence="11">Daiwa-1</strain>
    </source>
</reference>
<dbReference type="GO" id="GO:0008083">
    <property type="term" value="F:growth factor activity"/>
    <property type="evidence" value="ECO:0007669"/>
    <property type="project" value="UniProtKB-KW"/>
</dbReference>
<dbReference type="GO" id="GO:0005127">
    <property type="term" value="F:ciliary neurotrophic factor receptor binding"/>
    <property type="evidence" value="ECO:0007669"/>
    <property type="project" value="InterPro"/>
</dbReference>
<dbReference type="GO" id="GO:0060221">
    <property type="term" value="P:retinal rod cell differentiation"/>
    <property type="evidence" value="ECO:0007669"/>
    <property type="project" value="Ensembl"/>
</dbReference>
<dbReference type="GO" id="GO:0008284">
    <property type="term" value="P:positive regulation of cell population proliferation"/>
    <property type="evidence" value="ECO:0007669"/>
    <property type="project" value="Ensembl"/>
</dbReference>
<keyword evidence="11" id="KW-1185">Reference proteome</keyword>
<evidence type="ECO:0000256" key="2">
    <source>
        <dbReference type="ARBA" id="ARBA00007988"/>
    </source>
</evidence>
<dbReference type="EMBL" id="AGCU01070532">
    <property type="status" value="NOT_ANNOTATED_CDS"/>
    <property type="molecule type" value="Genomic_DNA"/>
</dbReference>
<reference evidence="11" key="2">
    <citation type="journal article" date="2013" name="Nat. Genet.">
        <title>The draft genomes of soft-shell turtle and green sea turtle yield insights into the development and evolution of the turtle-specific body plan.</title>
        <authorList>
            <person name="Wang Z."/>
            <person name="Pascual-Anaya J."/>
            <person name="Zadissa A."/>
            <person name="Li W."/>
            <person name="Niimura Y."/>
            <person name="Huang Z."/>
            <person name="Li C."/>
            <person name="White S."/>
            <person name="Xiong Z."/>
            <person name="Fang D."/>
            <person name="Wang B."/>
            <person name="Ming Y."/>
            <person name="Chen Y."/>
            <person name="Zheng Y."/>
            <person name="Kuraku S."/>
            <person name="Pignatelli M."/>
            <person name="Herrero J."/>
            <person name="Beal K."/>
            <person name="Nozawa M."/>
            <person name="Li Q."/>
            <person name="Wang J."/>
            <person name="Zhang H."/>
            <person name="Yu L."/>
            <person name="Shigenobu S."/>
            <person name="Wang J."/>
            <person name="Liu J."/>
            <person name="Flicek P."/>
            <person name="Searle S."/>
            <person name="Wang J."/>
            <person name="Kuratani S."/>
            <person name="Yin Y."/>
            <person name="Aken B."/>
            <person name="Zhang G."/>
            <person name="Irie N."/>
        </authorList>
    </citation>
    <scope>NUCLEOTIDE SEQUENCE [LARGE SCALE GENOMIC DNA]</scope>
    <source>
        <strain evidence="11">Daiwa-1</strain>
    </source>
</reference>
<dbReference type="SUPFAM" id="SSF47266">
    <property type="entry name" value="4-helical cytokines"/>
    <property type="match status" value="1"/>
</dbReference>
<dbReference type="GO" id="GO:0044877">
    <property type="term" value="F:protein-containing complex binding"/>
    <property type="evidence" value="ECO:0007669"/>
    <property type="project" value="Ensembl"/>
</dbReference>
<dbReference type="GO" id="GO:0048680">
    <property type="term" value="P:positive regulation of axon regeneration"/>
    <property type="evidence" value="ECO:0007669"/>
    <property type="project" value="TreeGrafter"/>
</dbReference>
<comment type="subcellular location">
    <subcellularLocation>
        <location evidence="1">Cytoplasm</location>
    </subcellularLocation>
</comment>
<keyword evidence="8" id="KW-0339">Growth factor</keyword>
<evidence type="ECO:0000256" key="6">
    <source>
        <dbReference type="ARBA" id="ARBA00022782"/>
    </source>
</evidence>
<reference evidence="10" key="3">
    <citation type="submission" date="2025-08" db="UniProtKB">
        <authorList>
            <consortium name="Ensembl"/>
        </authorList>
    </citation>
    <scope>IDENTIFICATION</scope>
</reference>
<dbReference type="OMA" id="RWSEMTE"/>